<dbReference type="InterPro" id="IPR007627">
    <property type="entry name" value="RNA_pol_sigma70_r2"/>
</dbReference>
<dbReference type="PANTHER" id="PTHR43133">
    <property type="entry name" value="RNA POLYMERASE ECF-TYPE SIGMA FACTO"/>
    <property type="match status" value="1"/>
</dbReference>
<dbReference type="Gene3D" id="1.10.1740.10">
    <property type="match status" value="1"/>
</dbReference>
<evidence type="ECO:0000259" key="6">
    <source>
        <dbReference type="Pfam" id="PF04542"/>
    </source>
</evidence>
<evidence type="ECO:0000256" key="3">
    <source>
        <dbReference type="ARBA" id="ARBA00023082"/>
    </source>
</evidence>
<keyword evidence="5" id="KW-0804">Transcription</keyword>
<evidence type="ECO:0000259" key="7">
    <source>
        <dbReference type="Pfam" id="PF08281"/>
    </source>
</evidence>
<dbReference type="Pfam" id="PF04542">
    <property type="entry name" value="Sigma70_r2"/>
    <property type="match status" value="1"/>
</dbReference>
<dbReference type="InterPro" id="IPR013325">
    <property type="entry name" value="RNA_pol_sigma_r2"/>
</dbReference>
<keyword evidence="2" id="KW-0805">Transcription regulation</keyword>
<feature type="domain" description="RNA polymerase sigma-70 region 2" evidence="6">
    <location>
        <begin position="21"/>
        <end position="88"/>
    </location>
</feature>
<dbReference type="Pfam" id="PF08281">
    <property type="entry name" value="Sigma70_r4_2"/>
    <property type="match status" value="1"/>
</dbReference>
<dbReference type="KEGG" id="cpo:COPRO5265_0021"/>
<dbReference type="GO" id="GO:0016987">
    <property type="term" value="F:sigma factor activity"/>
    <property type="evidence" value="ECO:0007669"/>
    <property type="project" value="UniProtKB-KW"/>
</dbReference>
<dbReference type="SUPFAM" id="SSF88946">
    <property type="entry name" value="Sigma2 domain of RNA polymerase sigma factors"/>
    <property type="match status" value="1"/>
</dbReference>
<organism evidence="8 9">
    <name type="scientific">Coprothermobacter proteolyticus (strain ATCC 35245 / DSM 5265 / OCM 4 / BT)</name>
    <dbReference type="NCBI Taxonomy" id="309798"/>
    <lineage>
        <taxon>Bacteria</taxon>
        <taxon>Pseudomonadati</taxon>
        <taxon>Coprothermobacterota</taxon>
        <taxon>Coprothermobacteria</taxon>
        <taxon>Coprothermobacterales</taxon>
        <taxon>Coprothermobacteraceae</taxon>
        <taxon>Coprothermobacter</taxon>
    </lineage>
</organism>
<evidence type="ECO:0000256" key="5">
    <source>
        <dbReference type="ARBA" id="ARBA00023163"/>
    </source>
</evidence>
<gene>
    <name evidence="8" type="ordered locus">COPRO5265_0021</name>
</gene>
<dbReference type="OrthoDB" id="9782703at2"/>
<comment type="similarity">
    <text evidence="1">Belongs to the sigma-70 factor family. ECF subfamily.</text>
</comment>
<protein>
    <submittedName>
        <fullName evidence="8">RNA polymerase sigma-E factor, putative</fullName>
    </submittedName>
</protein>
<dbReference type="CDD" id="cd06171">
    <property type="entry name" value="Sigma70_r4"/>
    <property type="match status" value="1"/>
</dbReference>
<evidence type="ECO:0000313" key="8">
    <source>
        <dbReference type="EMBL" id="ACI17365.1"/>
    </source>
</evidence>
<dbReference type="InterPro" id="IPR039425">
    <property type="entry name" value="RNA_pol_sigma-70-like"/>
</dbReference>
<dbReference type="PANTHER" id="PTHR43133:SF8">
    <property type="entry name" value="RNA POLYMERASE SIGMA FACTOR HI_1459-RELATED"/>
    <property type="match status" value="1"/>
</dbReference>
<dbReference type="AlphaFoldDB" id="B5Y6J6"/>
<keyword evidence="3" id="KW-0731">Sigma factor</keyword>
<sequence length="179" mass="21326">MDEIKLIDRIKHGDRRALDTLIKAYYQNIFAYFYYHTQNREISMDLTQEVFVKMVASIETYENRGKFRSWLFTIAANHLRNHWKYESRHEEYEFEEESENDITSSLENVTDSAELLNALSRIPTDQRDCIVLKYYYGFTSREIAEMLKVKEPTVKARIRYGLNKLSILLKGEETDGEEQ</sequence>
<dbReference type="Proteomes" id="UP000001732">
    <property type="component" value="Chromosome"/>
</dbReference>
<dbReference type="eggNOG" id="COG1595">
    <property type="taxonomic scope" value="Bacteria"/>
</dbReference>
<dbReference type="NCBIfam" id="TIGR02937">
    <property type="entry name" value="sigma70-ECF"/>
    <property type="match status" value="1"/>
</dbReference>
<dbReference type="HOGENOM" id="CLU_047691_3_4_9"/>
<dbReference type="SUPFAM" id="SSF88659">
    <property type="entry name" value="Sigma3 and sigma4 domains of RNA polymerase sigma factors"/>
    <property type="match status" value="1"/>
</dbReference>
<evidence type="ECO:0000256" key="4">
    <source>
        <dbReference type="ARBA" id="ARBA00023125"/>
    </source>
</evidence>
<reference evidence="8 9" key="2">
    <citation type="journal article" date="2014" name="Genome Announc.">
        <title>Complete Genome Sequence of Coprothermobacter proteolyticus DSM 5265.</title>
        <authorList>
            <person name="Alexiev A."/>
            <person name="Coil D.A."/>
            <person name="Badger J.H."/>
            <person name="Enticknap J."/>
            <person name="Ward N."/>
            <person name="Robb F.T."/>
            <person name="Eisen J.A."/>
        </authorList>
    </citation>
    <scope>NUCLEOTIDE SEQUENCE [LARGE SCALE GENOMIC DNA]</scope>
    <source>
        <strain evidence="9">ATCC 35245 / DSM 5265 / OCM 4 / BT</strain>
    </source>
</reference>
<dbReference type="Gene3D" id="1.10.10.10">
    <property type="entry name" value="Winged helix-like DNA-binding domain superfamily/Winged helix DNA-binding domain"/>
    <property type="match status" value="1"/>
</dbReference>
<accession>B5Y6J6</accession>
<reference evidence="9" key="1">
    <citation type="submission" date="2008-08" db="EMBL/GenBank/DDBJ databases">
        <title>The complete genome sequence of Coprothermobacter proteolyticus strain ATCC 5245 / DSM 5265 / BT.</title>
        <authorList>
            <person name="Dodson R.J."/>
            <person name="Durkin A.S."/>
            <person name="Wu M."/>
            <person name="Eisen J."/>
            <person name="Sutton G."/>
        </authorList>
    </citation>
    <scope>NUCLEOTIDE SEQUENCE [LARGE SCALE GENOMIC DNA]</scope>
    <source>
        <strain evidence="9">ATCC 35245 / DSM 5265 / OCM 4 / BT</strain>
    </source>
</reference>
<proteinExistence type="inferred from homology"/>
<dbReference type="InterPro" id="IPR036388">
    <property type="entry name" value="WH-like_DNA-bd_sf"/>
</dbReference>
<evidence type="ECO:0000313" key="9">
    <source>
        <dbReference type="Proteomes" id="UP000001732"/>
    </source>
</evidence>
<keyword evidence="4" id="KW-0238">DNA-binding</keyword>
<dbReference type="InterPro" id="IPR013324">
    <property type="entry name" value="RNA_pol_sigma_r3/r4-like"/>
</dbReference>
<evidence type="ECO:0000256" key="2">
    <source>
        <dbReference type="ARBA" id="ARBA00023015"/>
    </source>
</evidence>
<keyword evidence="9" id="KW-1185">Reference proteome</keyword>
<dbReference type="InterPro" id="IPR014284">
    <property type="entry name" value="RNA_pol_sigma-70_dom"/>
</dbReference>
<evidence type="ECO:0000256" key="1">
    <source>
        <dbReference type="ARBA" id="ARBA00010641"/>
    </source>
</evidence>
<name>B5Y6J6_COPPD</name>
<dbReference type="InterPro" id="IPR013249">
    <property type="entry name" value="RNA_pol_sigma70_r4_t2"/>
</dbReference>
<feature type="domain" description="RNA polymerase sigma factor 70 region 4 type 2" evidence="7">
    <location>
        <begin position="113"/>
        <end position="165"/>
    </location>
</feature>
<dbReference type="GO" id="GO:0003677">
    <property type="term" value="F:DNA binding"/>
    <property type="evidence" value="ECO:0007669"/>
    <property type="project" value="UniProtKB-KW"/>
</dbReference>
<dbReference type="STRING" id="309798.COPRO5265_0021"/>
<dbReference type="EMBL" id="CP001145">
    <property type="protein sequence ID" value="ACI17365.1"/>
    <property type="molecule type" value="Genomic_DNA"/>
</dbReference>
<dbReference type="GO" id="GO:0006352">
    <property type="term" value="P:DNA-templated transcription initiation"/>
    <property type="evidence" value="ECO:0007669"/>
    <property type="project" value="InterPro"/>
</dbReference>